<evidence type="ECO:0000313" key="4">
    <source>
        <dbReference type="Proteomes" id="UP000614811"/>
    </source>
</evidence>
<evidence type="ECO:0000259" key="1">
    <source>
        <dbReference type="SMART" id="SM00897"/>
    </source>
</evidence>
<reference evidence="3" key="1">
    <citation type="journal article" date="2014" name="Int. J. Syst. Evol. Microbiol.">
        <title>Complete genome sequence of Corynebacterium casei LMG S-19264T (=DSM 44701T), isolated from a smear-ripened cheese.</title>
        <authorList>
            <consortium name="US DOE Joint Genome Institute (JGI-PGF)"/>
            <person name="Walter F."/>
            <person name="Albersmeier A."/>
            <person name="Kalinowski J."/>
            <person name="Ruckert C."/>
        </authorList>
    </citation>
    <scope>NUCLEOTIDE SEQUENCE</scope>
    <source>
        <strain evidence="3">KCTC 12711</strain>
    </source>
</reference>
<dbReference type="Proteomes" id="UP000614811">
    <property type="component" value="Unassembled WGS sequence"/>
</dbReference>
<dbReference type="Pfam" id="PF10442">
    <property type="entry name" value="FIST_C"/>
    <property type="match status" value="1"/>
</dbReference>
<evidence type="ECO:0000313" key="3">
    <source>
        <dbReference type="EMBL" id="GHA01177.1"/>
    </source>
</evidence>
<gene>
    <name evidence="3" type="ORF">GCM10008090_07860</name>
</gene>
<name>A0A918RLK7_9GAMM</name>
<proteinExistence type="predicted"/>
<dbReference type="InterPro" id="IPR019494">
    <property type="entry name" value="FIST_C"/>
</dbReference>
<feature type="domain" description="FIST C-domain" evidence="2">
    <location>
        <begin position="212"/>
        <end position="354"/>
    </location>
</feature>
<dbReference type="SMART" id="SM00897">
    <property type="entry name" value="FIST"/>
    <property type="match status" value="1"/>
</dbReference>
<accession>A0A918RLK7</accession>
<sequence length="371" mass="40349">MKRFNRSRDINRFEQDFAEAVEEAKGGSLFVFICDGNGWDAKALSRLFQGCPKPLIGGVFPQIVHDTEHSESGYLIVTTELHLTPVLIEGLDDDAVDFESTLNSLIDEDVDINSMIVFVDGLSARISTFVDSLFALFGADVSYVGGGAGSLSFEQSACVLSNAGLFQSAAVIGLLAKPLQIEVGHGWVPVNEGHFVTDVEKNVVKEIDYKNAFSVYQSLISRHLTDTNITSENFFEIAQSFPLGIKKIDGDYVVRDPISVTEEGHLVCVGELAEGDHVDILRGNADALIESSRQTAGRLLTTSNEGGEVLVMDCISRALFLQSDFELELQAIAERFGENHSMFGALVLGEIANSGSGYLEFYNKTTVVSLL</sequence>
<dbReference type="PANTHER" id="PTHR40252">
    <property type="entry name" value="BLR0328 PROTEIN"/>
    <property type="match status" value="1"/>
</dbReference>
<feature type="domain" description="FIST" evidence="1">
    <location>
        <begin position="26"/>
        <end position="211"/>
    </location>
</feature>
<evidence type="ECO:0000259" key="2">
    <source>
        <dbReference type="SMART" id="SM01204"/>
    </source>
</evidence>
<dbReference type="Pfam" id="PF08495">
    <property type="entry name" value="FIST"/>
    <property type="match status" value="1"/>
</dbReference>
<dbReference type="SMART" id="SM01204">
    <property type="entry name" value="FIST_C"/>
    <property type="match status" value="1"/>
</dbReference>
<reference evidence="3" key="2">
    <citation type="submission" date="2020-09" db="EMBL/GenBank/DDBJ databases">
        <authorList>
            <person name="Sun Q."/>
            <person name="Kim S."/>
        </authorList>
    </citation>
    <scope>NUCLEOTIDE SEQUENCE</scope>
    <source>
        <strain evidence="3">KCTC 12711</strain>
    </source>
</reference>
<dbReference type="EMBL" id="BMXA01000001">
    <property type="protein sequence ID" value="GHA01177.1"/>
    <property type="molecule type" value="Genomic_DNA"/>
</dbReference>
<dbReference type="RefSeq" id="WP_189398688.1">
    <property type="nucleotide sequence ID" value="NZ_BMXA01000001.1"/>
</dbReference>
<evidence type="ECO:0008006" key="5">
    <source>
        <dbReference type="Google" id="ProtNLM"/>
    </source>
</evidence>
<dbReference type="PANTHER" id="PTHR40252:SF2">
    <property type="entry name" value="BLR0328 PROTEIN"/>
    <property type="match status" value="1"/>
</dbReference>
<organism evidence="3 4">
    <name type="scientific">Arenicella chitinivorans</name>
    <dbReference type="NCBI Taxonomy" id="1329800"/>
    <lineage>
        <taxon>Bacteria</taxon>
        <taxon>Pseudomonadati</taxon>
        <taxon>Pseudomonadota</taxon>
        <taxon>Gammaproteobacteria</taxon>
        <taxon>Arenicellales</taxon>
        <taxon>Arenicellaceae</taxon>
        <taxon>Arenicella</taxon>
    </lineage>
</organism>
<comment type="caution">
    <text evidence="3">The sequence shown here is derived from an EMBL/GenBank/DDBJ whole genome shotgun (WGS) entry which is preliminary data.</text>
</comment>
<protein>
    <recommendedName>
        <fullName evidence="5">Histidine kinase</fullName>
    </recommendedName>
</protein>
<dbReference type="AlphaFoldDB" id="A0A918RLK7"/>
<keyword evidence="4" id="KW-1185">Reference proteome</keyword>
<dbReference type="InterPro" id="IPR013702">
    <property type="entry name" value="FIST_domain_N"/>
</dbReference>